<keyword evidence="7" id="KW-0862">Zinc</keyword>
<feature type="domain" description="RING-type" evidence="10">
    <location>
        <begin position="471"/>
        <end position="512"/>
    </location>
</feature>
<feature type="compositionally biased region" description="Polar residues" evidence="9">
    <location>
        <begin position="274"/>
        <end position="285"/>
    </location>
</feature>
<gene>
    <name evidence="12" type="primary">LOC101511980</name>
</gene>
<dbReference type="InterPro" id="IPR013083">
    <property type="entry name" value="Znf_RING/FYVE/PHD"/>
</dbReference>
<keyword evidence="6" id="KW-0833">Ubl conjugation pathway</keyword>
<dbReference type="OrthoDB" id="8062037at2759"/>
<dbReference type="PANTHER" id="PTHR22937:SF136">
    <property type="entry name" value="RING-TYPE E3 UBIQUITIN TRANSFERASE"/>
    <property type="match status" value="1"/>
</dbReference>
<feature type="compositionally biased region" description="Polar residues" evidence="9">
    <location>
        <begin position="236"/>
        <end position="265"/>
    </location>
</feature>
<evidence type="ECO:0000256" key="3">
    <source>
        <dbReference type="ARBA" id="ARBA00022679"/>
    </source>
</evidence>
<dbReference type="RefSeq" id="XP_004498574.1">
    <property type="nucleotide sequence ID" value="XM_004498517.3"/>
</dbReference>
<feature type="compositionally biased region" description="Polar residues" evidence="9">
    <location>
        <begin position="42"/>
        <end position="51"/>
    </location>
</feature>
<dbReference type="Proteomes" id="UP000087171">
    <property type="component" value="Chromosome Ca4"/>
</dbReference>
<evidence type="ECO:0000256" key="1">
    <source>
        <dbReference type="ARBA" id="ARBA00000900"/>
    </source>
</evidence>
<dbReference type="SMART" id="SM00184">
    <property type="entry name" value="RING"/>
    <property type="match status" value="1"/>
</dbReference>
<evidence type="ECO:0000256" key="6">
    <source>
        <dbReference type="ARBA" id="ARBA00022786"/>
    </source>
</evidence>
<protein>
    <recommendedName>
        <fullName evidence="2">RING-type E3 ubiquitin transferase</fullName>
        <ecNumber evidence="2">2.3.2.27</ecNumber>
    </recommendedName>
</protein>
<dbReference type="eggNOG" id="KOG0800">
    <property type="taxonomic scope" value="Eukaryota"/>
</dbReference>
<dbReference type="AlphaFoldDB" id="A0A1S2Y349"/>
<keyword evidence="3" id="KW-0808">Transferase</keyword>
<dbReference type="Gene3D" id="3.30.40.10">
    <property type="entry name" value="Zinc/RING finger domain, C3HC4 (zinc finger)"/>
    <property type="match status" value="1"/>
</dbReference>
<feature type="region of interest" description="Disordered" evidence="9">
    <location>
        <begin position="27"/>
        <end position="123"/>
    </location>
</feature>
<dbReference type="PROSITE" id="PS50089">
    <property type="entry name" value="ZF_RING_2"/>
    <property type="match status" value="1"/>
</dbReference>
<keyword evidence="4" id="KW-0479">Metal-binding</keyword>
<dbReference type="KEGG" id="cam:101511980"/>
<organism evidence="11 12">
    <name type="scientific">Cicer arietinum</name>
    <name type="common">Chickpea</name>
    <name type="synonym">Garbanzo</name>
    <dbReference type="NCBI Taxonomy" id="3827"/>
    <lineage>
        <taxon>Eukaryota</taxon>
        <taxon>Viridiplantae</taxon>
        <taxon>Streptophyta</taxon>
        <taxon>Embryophyta</taxon>
        <taxon>Tracheophyta</taxon>
        <taxon>Spermatophyta</taxon>
        <taxon>Magnoliopsida</taxon>
        <taxon>eudicotyledons</taxon>
        <taxon>Gunneridae</taxon>
        <taxon>Pentapetalae</taxon>
        <taxon>rosids</taxon>
        <taxon>fabids</taxon>
        <taxon>Fabales</taxon>
        <taxon>Fabaceae</taxon>
        <taxon>Papilionoideae</taxon>
        <taxon>50 kb inversion clade</taxon>
        <taxon>NPAAA clade</taxon>
        <taxon>Hologalegina</taxon>
        <taxon>IRL clade</taxon>
        <taxon>Cicereae</taxon>
        <taxon>Cicer</taxon>
    </lineage>
</organism>
<dbReference type="InterPro" id="IPR045191">
    <property type="entry name" value="MBR1/2-like"/>
</dbReference>
<sequence>MDEHSIKRGIDGMAVPRKRTGLVLRDTANTRDRNGQICSRLGRSSTANTPKVAQVRSSEKGKSLRPSMQSFSSGKEVIGSSRRTTTNPAKPLIEPRKTSTSQFETGSSVTSSGHDEPEISQLNPLPVKFSTGLQAEGKGTKSAEGKGTKSTNVIRMKVGKSNAVSDLRSQRNLNQRPGLRQQEIESVGPVTQAVSSKYKLRNLRCNTISDAIPSSCSTSDSTLNRKKAVIKKGNSGEDSSSTVKGKKTTGPSPEGLNSGSRNCISISDARRSRNIPSHSDNSRASVRTKKSVSSYARGRFSSQGNENPRETNESPVGSPGILCHASEETPVSRPNSYRRPDTGSEELCGIMRTSLEEYDTPHSLINQDGYSEVLFALERLEQDEELTDEQIHLLETNMLLDGVNFDHHRDMRLDIDNMSYEELLALEERIGTVSTALTEEALSDCLKRSTYQSAPSNDPSDYFNEENDIKCCICQEEYVVGDEVGTLCCTHKFHVVCIQDWLKQKNWCPICKGSAAQSNSSSSH</sequence>
<dbReference type="InterPro" id="IPR001841">
    <property type="entry name" value="Znf_RING"/>
</dbReference>
<dbReference type="GO" id="GO:0008270">
    <property type="term" value="F:zinc ion binding"/>
    <property type="evidence" value="ECO:0007669"/>
    <property type="project" value="UniProtKB-KW"/>
</dbReference>
<dbReference type="EC" id="2.3.2.27" evidence="2"/>
<evidence type="ECO:0000256" key="4">
    <source>
        <dbReference type="ARBA" id="ARBA00022723"/>
    </source>
</evidence>
<evidence type="ECO:0000256" key="5">
    <source>
        <dbReference type="ARBA" id="ARBA00022771"/>
    </source>
</evidence>
<dbReference type="RefSeq" id="XP_073223612.1">
    <property type="nucleotide sequence ID" value="XM_073367511.1"/>
</dbReference>
<dbReference type="GO" id="GO:0061630">
    <property type="term" value="F:ubiquitin protein ligase activity"/>
    <property type="evidence" value="ECO:0007669"/>
    <property type="project" value="UniProtKB-EC"/>
</dbReference>
<evidence type="ECO:0000256" key="8">
    <source>
        <dbReference type="PROSITE-ProRule" id="PRU00175"/>
    </source>
</evidence>
<dbReference type="GeneID" id="101511980"/>
<dbReference type="SUPFAM" id="SSF57850">
    <property type="entry name" value="RING/U-box"/>
    <property type="match status" value="1"/>
</dbReference>
<evidence type="ECO:0000256" key="9">
    <source>
        <dbReference type="SAM" id="MobiDB-lite"/>
    </source>
</evidence>
<dbReference type="PANTHER" id="PTHR22937">
    <property type="entry name" value="E3 UBIQUITIN-PROTEIN LIGASE RNF165"/>
    <property type="match status" value="1"/>
</dbReference>
<accession>A0A1S2Y349</accession>
<evidence type="ECO:0000256" key="2">
    <source>
        <dbReference type="ARBA" id="ARBA00012483"/>
    </source>
</evidence>
<dbReference type="Pfam" id="PF13639">
    <property type="entry name" value="zf-RING_2"/>
    <property type="match status" value="1"/>
</dbReference>
<reference evidence="12" key="2">
    <citation type="submission" date="2025-08" db="UniProtKB">
        <authorList>
            <consortium name="RefSeq"/>
        </authorList>
    </citation>
    <scope>IDENTIFICATION</scope>
    <source>
        <tissue evidence="12">Etiolated seedlings</tissue>
    </source>
</reference>
<dbReference type="FunFam" id="3.30.40.10:FF:000504">
    <property type="entry name" value="E3 ubiquitin-protein ligase arkadia"/>
    <property type="match status" value="1"/>
</dbReference>
<proteinExistence type="predicted"/>
<comment type="catalytic activity">
    <reaction evidence="1">
        <text>S-ubiquitinyl-[E2 ubiquitin-conjugating enzyme]-L-cysteine + [acceptor protein]-L-lysine = [E2 ubiquitin-conjugating enzyme]-L-cysteine + N(6)-ubiquitinyl-[acceptor protein]-L-lysine.</text>
        <dbReference type="EC" id="2.3.2.27"/>
    </reaction>
</comment>
<name>A0A1S2Y349_CICAR</name>
<reference evidence="11" key="1">
    <citation type="journal article" date="2013" name="Nat. Biotechnol.">
        <title>Draft genome sequence of chickpea (Cicer arietinum) provides a resource for trait improvement.</title>
        <authorList>
            <person name="Varshney R.K."/>
            <person name="Song C."/>
            <person name="Saxena R.K."/>
            <person name="Azam S."/>
            <person name="Yu S."/>
            <person name="Sharpe A.G."/>
            <person name="Cannon S."/>
            <person name="Baek J."/>
            <person name="Rosen B.D."/>
            <person name="Tar'an B."/>
            <person name="Millan T."/>
            <person name="Zhang X."/>
            <person name="Ramsay L.D."/>
            <person name="Iwata A."/>
            <person name="Wang Y."/>
            <person name="Nelson W."/>
            <person name="Farmer A.D."/>
            <person name="Gaur P.M."/>
            <person name="Soderlund C."/>
            <person name="Penmetsa R.V."/>
            <person name="Xu C."/>
            <person name="Bharti A.K."/>
            <person name="He W."/>
            <person name="Winter P."/>
            <person name="Zhao S."/>
            <person name="Hane J.K."/>
            <person name="Carrasquilla-Garcia N."/>
            <person name="Condie J.A."/>
            <person name="Upadhyaya H.D."/>
            <person name="Luo M.C."/>
            <person name="Thudi M."/>
            <person name="Gowda C.L."/>
            <person name="Singh N.P."/>
            <person name="Lichtenzveig J."/>
            <person name="Gali K.K."/>
            <person name="Rubio J."/>
            <person name="Nadarajan N."/>
            <person name="Dolezel J."/>
            <person name="Bansal K.C."/>
            <person name="Xu X."/>
            <person name="Edwards D."/>
            <person name="Zhang G."/>
            <person name="Kahl G."/>
            <person name="Gil J."/>
            <person name="Singh K.B."/>
            <person name="Datta S.K."/>
            <person name="Jackson S.A."/>
            <person name="Wang J."/>
            <person name="Cook D.R."/>
        </authorList>
    </citation>
    <scope>NUCLEOTIDE SEQUENCE [LARGE SCALE GENOMIC DNA]</scope>
    <source>
        <strain evidence="11">cv. CDC Frontier</strain>
    </source>
</reference>
<feature type="region of interest" description="Disordered" evidence="9">
    <location>
        <begin position="230"/>
        <end position="344"/>
    </location>
</feature>
<evidence type="ECO:0000313" key="11">
    <source>
        <dbReference type="Proteomes" id="UP000087171"/>
    </source>
</evidence>
<evidence type="ECO:0000313" key="12">
    <source>
        <dbReference type="RefSeq" id="XP_004498574.1"/>
    </source>
</evidence>
<feature type="compositionally biased region" description="Polar residues" evidence="9">
    <location>
        <begin position="98"/>
        <end position="112"/>
    </location>
</feature>
<evidence type="ECO:0000259" key="10">
    <source>
        <dbReference type="PROSITE" id="PS50089"/>
    </source>
</evidence>
<keyword evidence="5 8" id="KW-0863">Zinc-finger</keyword>
<evidence type="ECO:0000256" key="7">
    <source>
        <dbReference type="ARBA" id="ARBA00022833"/>
    </source>
</evidence>
<keyword evidence="11" id="KW-1185">Reference proteome</keyword>
<dbReference type="PaxDb" id="3827-XP_004498573.1"/>